<organism evidence="3 4">
    <name type="scientific">Sclerotinia trifoliorum</name>
    <dbReference type="NCBI Taxonomy" id="28548"/>
    <lineage>
        <taxon>Eukaryota</taxon>
        <taxon>Fungi</taxon>
        <taxon>Dikarya</taxon>
        <taxon>Ascomycota</taxon>
        <taxon>Pezizomycotina</taxon>
        <taxon>Leotiomycetes</taxon>
        <taxon>Helotiales</taxon>
        <taxon>Sclerotiniaceae</taxon>
        <taxon>Sclerotinia</taxon>
    </lineage>
</organism>
<sequence>MGSIQTQSRHSFHPQSSSAFNPNDKFRRDCPPRSFPSASTMNPSEISMKREPVGLGMWSTTTTPPNPTTRPRPATIHETGFSYGMSGQNNYSLPAWDSSTMPMQPMHDGLSQNYAVQHDYYSPSSGGERESHQNHAISVSGKAFSDFDFTDHWSTKSCDDVVEMQGLDTDMHMGQAYTTDEAVPILDLRCGPGMGSDPSNIDQPWSSRRMSGSSFTLSTTGALSEMPSYEDFSTTLSEAPSFTSDYPPTSNRNSLMSSTQLSPVASPRMTPQNRSELVRTQSRGRATPSPRPSMRSAPYNMDSNRNKRWSTGSYAPTPSRRPSPFVYHQSHESFQPPHPPHMSPHMSSRHSSPTINNPHLPLNMVNLQTQQHPFMMANNPTYQGNSMLLPSHTYHEPHQFDTPPPLLSHGLFRMLQSNADPHSLHTHYSDLSDPPDLYASLHEEQLAPPPEDMNPSDPDLIPHEQELRFDGDLYTPRWVRGHGNKREGWCGICKPGRWLVLKNSAFWYDKSFTHGISAATGQPFQEPQETRRMDGNPDVWEGLCGSCHEWVALVSSKKKGTTWFRHAYKCHTHPKIKDAPKRRRESSHSRALGASNMAKSKGHDSITSNPHQSSPMTPSVTSTPLYQRKSPLGSPANGLSSMI</sequence>
<reference evidence="3" key="1">
    <citation type="submission" date="2020-10" db="EMBL/GenBank/DDBJ databases">
        <authorList>
            <person name="Kusch S."/>
        </authorList>
    </citation>
    <scope>NUCLEOTIDE SEQUENCE</scope>
    <source>
        <strain evidence="3">SwB9</strain>
    </source>
</reference>
<feature type="region of interest" description="Disordered" evidence="1">
    <location>
        <begin position="190"/>
        <end position="219"/>
    </location>
</feature>
<dbReference type="Pfam" id="PF14616">
    <property type="entry name" value="Rua1_C"/>
    <property type="match status" value="1"/>
</dbReference>
<dbReference type="Proteomes" id="UP000624404">
    <property type="component" value="Unassembled WGS sequence"/>
</dbReference>
<gene>
    <name evidence="3" type="ORF">SCLTRI_LOCUS2666</name>
</gene>
<accession>A0A8H2VQP2</accession>
<feature type="compositionally biased region" description="Polar residues" evidence="1">
    <location>
        <begin position="237"/>
        <end position="284"/>
    </location>
</feature>
<evidence type="ECO:0000313" key="3">
    <source>
        <dbReference type="EMBL" id="CAD6442874.1"/>
    </source>
</evidence>
<feature type="compositionally biased region" description="Low complexity" evidence="1">
    <location>
        <begin position="613"/>
        <end position="624"/>
    </location>
</feature>
<comment type="caution">
    <text evidence="3">The sequence shown here is derived from an EMBL/GenBank/DDBJ whole genome shotgun (WGS) entry which is preliminary data.</text>
</comment>
<dbReference type="EMBL" id="CAJHIA010000009">
    <property type="protein sequence ID" value="CAD6442874.1"/>
    <property type="molecule type" value="Genomic_DNA"/>
</dbReference>
<feature type="domain" description="Transcription regulator Rua1 C-terminal" evidence="2">
    <location>
        <begin position="472"/>
        <end position="571"/>
    </location>
</feature>
<dbReference type="PANTHER" id="PTHR28125">
    <property type="entry name" value="MEIOTIC EXPRESSION UP-REGULATED PROTEIN 26"/>
    <property type="match status" value="1"/>
</dbReference>
<feature type="compositionally biased region" description="Polar residues" evidence="1">
    <location>
        <begin position="197"/>
        <end position="219"/>
    </location>
</feature>
<keyword evidence="4" id="KW-1185">Reference proteome</keyword>
<dbReference type="InterPro" id="IPR028012">
    <property type="entry name" value="Rua1_C"/>
</dbReference>
<feature type="region of interest" description="Disordered" evidence="1">
    <location>
        <begin position="237"/>
        <end position="356"/>
    </location>
</feature>
<evidence type="ECO:0000259" key="2">
    <source>
        <dbReference type="Pfam" id="PF14616"/>
    </source>
</evidence>
<evidence type="ECO:0000313" key="4">
    <source>
        <dbReference type="Proteomes" id="UP000624404"/>
    </source>
</evidence>
<feature type="compositionally biased region" description="Polar residues" evidence="1">
    <location>
        <begin position="1"/>
        <end position="21"/>
    </location>
</feature>
<evidence type="ECO:0000256" key="1">
    <source>
        <dbReference type="SAM" id="MobiDB-lite"/>
    </source>
</evidence>
<feature type="compositionally biased region" description="Low complexity" evidence="1">
    <location>
        <begin position="343"/>
        <end position="353"/>
    </location>
</feature>
<feature type="compositionally biased region" description="Polar residues" evidence="1">
    <location>
        <begin position="36"/>
        <end position="45"/>
    </location>
</feature>
<protein>
    <submittedName>
        <fullName evidence="3">D93933ae-33ee-4fd7-b5ac-21a0d3a3cf69</fullName>
    </submittedName>
</protein>
<feature type="compositionally biased region" description="Basic residues" evidence="1">
    <location>
        <begin position="574"/>
        <end position="585"/>
    </location>
</feature>
<dbReference type="AlphaFoldDB" id="A0A8H2VQP2"/>
<dbReference type="OrthoDB" id="5595379at2759"/>
<name>A0A8H2VQP2_9HELO</name>
<feature type="region of interest" description="Disordered" evidence="1">
    <location>
        <begin position="1"/>
        <end position="72"/>
    </location>
</feature>
<feature type="region of interest" description="Disordered" evidence="1">
    <location>
        <begin position="574"/>
        <end position="643"/>
    </location>
</feature>
<proteinExistence type="predicted"/>
<dbReference type="PANTHER" id="PTHR28125:SF3">
    <property type="entry name" value="TRANSCRIPTION REGULATOR RUA1 C-TERMINAL DOMAIN-CONTAINING PROTEIN"/>
    <property type="match status" value="1"/>
</dbReference>